<reference evidence="1 2" key="1">
    <citation type="submission" date="2018-02" db="EMBL/GenBank/DDBJ databases">
        <title>Genome sequences of Apibacter spp., gut symbionts of Asian honey bees.</title>
        <authorList>
            <person name="Kwong W.K."/>
            <person name="Steele M.I."/>
            <person name="Moran N.A."/>
        </authorList>
    </citation>
    <scope>NUCLEOTIDE SEQUENCE [LARGE SCALE GENOMIC DNA]</scope>
    <source>
        <strain evidence="2">wkB301</strain>
    </source>
</reference>
<organism evidence="1 2">
    <name type="scientific">Apibacter adventoris</name>
    <dbReference type="NCBI Taxonomy" id="1679466"/>
    <lineage>
        <taxon>Bacteria</taxon>
        <taxon>Pseudomonadati</taxon>
        <taxon>Bacteroidota</taxon>
        <taxon>Flavobacteriia</taxon>
        <taxon>Flavobacteriales</taxon>
        <taxon>Weeksellaceae</taxon>
        <taxon>Apibacter</taxon>
    </lineage>
</organism>
<evidence type="ECO:0000313" key="1">
    <source>
        <dbReference type="EMBL" id="PQL91554.1"/>
    </source>
</evidence>
<name>A0A2S8AAG6_9FLAO</name>
<evidence type="ECO:0000313" key="2">
    <source>
        <dbReference type="Proteomes" id="UP000238042"/>
    </source>
</evidence>
<dbReference type="EMBL" id="PSZM01000040">
    <property type="protein sequence ID" value="PQL91554.1"/>
    <property type="molecule type" value="Genomic_DNA"/>
</dbReference>
<accession>A0A2S8AAG6</accession>
<dbReference type="RefSeq" id="WP_105193977.1">
    <property type="nucleotide sequence ID" value="NZ_PSZM01000040.1"/>
</dbReference>
<gene>
    <name evidence="1" type="ORF">C4S77_07010</name>
</gene>
<dbReference type="Proteomes" id="UP000238042">
    <property type="component" value="Unassembled WGS sequence"/>
</dbReference>
<dbReference type="AlphaFoldDB" id="A0A2S8AAG6"/>
<keyword evidence="2" id="KW-1185">Reference proteome</keyword>
<protein>
    <submittedName>
        <fullName evidence="1">Uncharacterized protein</fullName>
    </submittedName>
</protein>
<comment type="caution">
    <text evidence="1">The sequence shown here is derived from an EMBL/GenBank/DDBJ whole genome shotgun (WGS) entry which is preliminary data.</text>
</comment>
<proteinExistence type="predicted"/>
<sequence length="166" mass="18448">MKRYFLIIYVLLSYFIYAQLETAHWFFGNHAGLDFTSRSPIADTNGALYTHECCSSISDKNGNLLFYTDGSTVYNKNHSIMSNDTGLLGNSSSTQSGLIIPDPYTPTLYYIFSVHTNDISPTNSVGIHYSLVDMTLDSGNGAVISGKKIFLCLSMVYKKVLKILLQ</sequence>
<dbReference type="OrthoDB" id="9765926at2"/>